<dbReference type="AlphaFoldDB" id="A0A4Q7KJG3"/>
<keyword evidence="4" id="KW-1185">Reference proteome</keyword>
<evidence type="ECO:0000313" key="4">
    <source>
        <dbReference type="Proteomes" id="UP000294257"/>
    </source>
</evidence>
<reference evidence="3 4" key="1">
    <citation type="submission" date="2019-02" db="EMBL/GenBank/DDBJ databases">
        <title>Genomic Encyclopedia of Type Strains, Phase IV (KMG-IV): sequencing the most valuable type-strain genomes for metagenomic binning, comparative biology and taxonomic classification.</title>
        <authorList>
            <person name="Goeker M."/>
        </authorList>
    </citation>
    <scope>NUCLEOTIDE SEQUENCE [LARGE SCALE GENOMIC DNA]</scope>
    <source>
        <strain evidence="3 4">DSM 101727</strain>
    </source>
</reference>
<keyword evidence="2" id="KW-0812">Transmembrane</keyword>
<name>A0A4Q7KJG3_9PSEU</name>
<proteinExistence type="predicted"/>
<feature type="transmembrane region" description="Helical" evidence="2">
    <location>
        <begin position="89"/>
        <end position="106"/>
    </location>
</feature>
<dbReference type="EMBL" id="SGWQ01000008">
    <property type="protein sequence ID" value="RZS34754.1"/>
    <property type="molecule type" value="Genomic_DNA"/>
</dbReference>
<accession>A0A4Q7KJG3</accession>
<sequence>MTPSTGSGRKGGLQHHREVLAAAKNASPEQRRELLKDARRQARDRRLARPVPRSLASRGSRRALALFTAVPFVCGVVGAYLPAGSLEVSVLYAIGGVEMLMGLFLLRRVTRELAETAEAELDERELADRNQALKIAYGALVIVLGIVALLAAVDGQLLHAVDWKAPLFGAFGTAVLLPSAALAWNWRDLDDDLR</sequence>
<feature type="region of interest" description="Disordered" evidence="1">
    <location>
        <begin position="1"/>
        <end position="54"/>
    </location>
</feature>
<comment type="caution">
    <text evidence="3">The sequence shown here is derived from an EMBL/GenBank/DDBJ whole genome shotgun (WGS) entry which is preliminary data.</text>
</comment>
<keyword evidence="2" id="KW-1133">Transmembrane helix</keyword>
<feature type="transmembrane region" description="Helical" evidence="2">
    <location>
        <begin position="63"/>
        <end position="83"/>
    </location>
</feature>
<organism evidence="3 4">
    <name type="scientific">Herbihabitans rhizosphaerae</name>
    <dbReference type="NCBI Taxonomy" id="1872711"/>
    <lineage>
        <taxon>Bacteria</taxon>
        <taxon>Bacillati</taxon>
        <taxon>Actinomycetota</taxon>
        <taxon>Actinomycetes</taxon>
        <taxon>Pseudonocardiales</taxon>
        <taxon>Pseudonocardiaceae</taxon>
        <taxon>Herbihabitans</taxon>
    </lineage>
</organism>
<dbReference type="OrthoDB" id="9869587at2"/>
<feature type="transmembrane region" description="Helical" evidence="2">
    <location>
        <begin position="135"/>
        <end position="153"/>
    </location>
</feature>
<evidence type="ECO:0000256" key="2">
    <source>
        <dbReference type="SAM" id="Phobius"/>
    </source>
</evidence>
<evidence type="ECO:0000256" key="1">
    <source>
        <dbReference type="SAM" id="MobiDB-lite"/>
    </source>
</evidence>
<dbReference type="Proteomes" id="UP000294257">
    <property type="component" value="Unassembled WGS sequence"/>
</dbReference>
<feature type="compositionally biased region" description="Basic and acidic residues" evidence="1">
    <location>
        <begin position="29"/>
        <end position="47"/>
    </location>
</feature>
<evidence type="ECO:0000313" key="3">
    <source>
        <dbReference type="EMBL" id="RZS34754.1"/>
    </source>
</evidence>
<gene>
    <name evidence="3" type="ORF">EV193_108102</name>
</gene>
<keyword evidence="2" id="KW-0472">Membrane</keyword>
<dbReference type="RefSeq" id="WP_130346204.1">
    <property type="nucleotide sequence ID" value="NZ_SGWQ01000008.1"/>
</dbReference>
<protein>
    <submittedName>
        <fullName evidence="3">Uncharacterized protein</fullName>
    </submittedName>
</protein>
<feature type="transmembrane region" description="Helical" evidence="2">
    <location>
        <begin position="165"/>
        <end position="186"/>
    </location>
</feature>